<dbReference type="Gramene" id="XM_028341009.1">
    <property type="protein sequence ID" value="XP_028196810.1"/>
    <property type="gene ID" value="LOC114381791"/>
</dbReference>
<proteinExistence type="predicted"/>
<dbReference type="SMR" id="A0A445HFM1"/>
<keyword evidence="3" id="KW-1133">Transmembrane helix</keyword>
<comment type="caution">
    <text evidence="4">The sequence shown here is derived from an EMBL/GenBank/DDBJ whole genome shotgun (WGS) entry which is preliminary data.</text>
</comment>
<feature type="compositionally biased region" description="Basic and acidic residues" evidence="2">
    <location>
        <begin position="12"/>
        <end position="25"/>
    </location>
</feature>
<dbReference type="PANTHER" id="PTHR37215">
    <property type="entry name" value="ACYL-COA-BINDING DOMAIN PROTEIN"/>
    <property type="match status" value="1"/>
</dbReference>
<evidence type="ECO:0000256" key="3">
    <source>
        <dbReference type="SAM" id="Phobius"/>
    </source>
</evidence>
<reference evidence="4 5" key="1">
    <citation type="submission" date="2018-09" db="EMBL/GenBank/DDBJ databases">
        <title>A high-quality reference genome of wild soybean provides a powerful tool to mine soybean genomes.</title>
        <authorList>
            <person name="Xie M."/>
            <person name="Chung C.Y.L."/>
            <person name="Li M.-W."/>
            <person name="Wong F.-L."/>
            <person name="Chan T.-F."/>
            <person name="Lam H.-M."/>
        </authorList>
    </citation>
    <scope>NUCLEOTIDE SEQUENCE [LARGE SCALE GENOMIC DNA]</scope>
    <source>
        <strain evidence="5">cv. W05</strain>
        <tissue evidence="4">Hypocotyl of etiolated seedlings</tissue>
    </source>
</reference>
<sequence length="159" mass="18731">MLVVGLGSQQRYTEEKSEEQTSHDRGIMGARRRRSILATLAFLMLMGIALYFRLWAIHYNLSSDDTQLLRLQFDIANREAMDESAEWRLRYDEEVDRTNKCLQQLQLFRESSQKGEDASGINHELTILQKENAVLLERLETLKRELEEERLKCSSRYMN</sequence>
<evidence type="ECO:0000256" key="1">
    <source>
        <dbReference type="SAM" id="Coils"/>
    </source>
</evidence>
<feature type="coiled-coil region" evidence="1">
    <location>
        <begin position="125"/>
        <end position="156"/>
    </location>
</feature>
<dbReference type="PANTHER" id="PTHR37215:SF1">
    <property type="entry name" value="ACYL-COA-BINDING DOMAIN PROTEIN"/>
    <property type="match status" value="1"/>
</dbReference>
<gene>
    <name evidence="4" type="ORF">D0Y65_036654</name>
</gene>
<evidence type="ECO:0000313" key="4">
    <source>
        <dbReference type="EMBL" id="RZB72483.1"/>
    </source>
</evidence>
<keyword evidence="5" id="KW-1185">Reference proteome</keyword>
<evidence type="ECO:0000256" key="2">
    <source>
        <dbReference type="SAM" id="MobiDB-lite"/>
    </source>
</evidence>
<accession>A0A445HFM1</accession>
<feature type="transmembrane region" description="Helical" evidence="3">
    <location>
        <begin position="35"/>
        <end position="56"/>
    </location>
</feature>
<feature type="region of interest" description="Disordered" evidence="2">
    <location>
        <begin position="1"/>
        <end position="25"/>
    </location>
</feature>
<evidence type="ECO:0000313" key="5">
    <source>
        <dbReference type="Proteomes" id="UP000289340"/>
    </source>
</evidence>
<keyword evidence="3" id="KW-0812">Transmembrane</keyword>
<dbReference type="AlphaFoldDB" id="A0A445HFM1"/>
<organism evidence="4 5">
    <name type="scientific">Glycine soja</name>
    <name type="common">Wild soybean</name>
    <dbReference type="NCBI Taxonomy" id="3848"/>
    <lineage>
        <taxon>Eukaryota</taxon>
        <taxon>Viridiplantae</taxon>
        <taxon>Streptophyta</taxon>
        <taxon>Embryophyta</taxon>
        <taxon>Tracheophyta</taxon>
        <taxon>Spermatophyta</taxon>
        <taxon>Magnoliopsida</taxon>
        <taxon>eudicotyledons</taxon>
        <taxon>Gunneridae</taxon>
        <taxon>Pentapetalae</taxon>
        <taxon>rosids</taxon>
        <taxon>fabids</taxon>
        <taxon>Fabales</taxon>
        <taxon>Fabaceae</taxon>
        <taxon>Papilionoideae</taxon>
        <taxon>50 kb inversion clade</taxon>
        <taxon>NPAAA clade</taxon>
        <taxon>indigoferoid/millettioid clade</taxon>
        <taxon>Phaseoleae</taxon>
        <taxon>Glycine</taxon>
        <taxon>Glycine subgen. Soja</taxon>
    </lineage>
</organism>
<keyword evidence="1" id="KW-0175">Coiled coil</keyword>
<protein>
    <submittedName>
        <fullName evidence="4">Uncharacterized protein</fullName>
    </submittedName>
</protein>
<name>A0A445HFM1_GLYSO</name>
<dbReference type="EMBL" id="QZWG01000013">
    <property type="protein sequence ID" value="RZB72483.1"/>
    <property type="molecule type" value="Genomic_DNA"/>
</dbReference>
<keyword evidence="3" id="KW-0472">Membrane</keyword>
<dbReference type="Proteomes" id="UP000289340">
    <property type="component" value="Chromosome 13"/>
</dbReference>